<sequence>MKIFSPGYVLPMRAHSLILHTRINNYDDSGPTKISIGSTKENIFQVLRFQFVQLWVLGRSQTTCIQTGKYA</sequence>
<organism evidence="1 2">
    <name type="scientific">Trichogramma kaykai</name>
    <dbReference type="NCBI Taxonomy" id="54128"/>
    <lineage>
        <taxon>Eukaryota</taxon>
        <taxon>Metazoa</taxon>
        <taxon>Ecdysozoa</taxon>
        <taxon>Arthropoda</taxon>
        <taxon>Hexapoda</taxon>
        <taxon>Insecta</taxon>
        <taxon>Pterygota</taxon>
        <taxon>Neoptera</taxon>
        <taxon>Endopterygota</taxon>
        <taxon>Hymenoptera</taxon>
        <taxon>Apocrita</taxon>
        <taxon>Proctotrupomorpha</taxon>
        <taxon>Chalcidoidea</taxon>
        <taxon>Trichogrammatidae</taxon>
        <taxon>Trichogramma</taxon>
    </lineage>
</organism>
<proteinExistence type="predicted"/>
<dbReference type="Proteomes" id="UP001627154">
    <property type="component" value="Unassembled WGS sequence"/>
</dbReference>
<protein>
    <submittedName>
        <fullName evidence="1">Uncharacterized protein</fullName>
    </submittedName>
</protein>
<keyword evidence="2" id="KW-1185">Reference proteome</keyword>
<reference evidence="1 2" key="1">
    <citation type="journal article" date="2024" name="bioRxiv">
        <title>A reference genome for Trichogramma kaykai: A tiny desert-dwelling parasitoid wasp with competing sex-ratio distorters.</title>
        <authorList>
            <person name="Culotta J."/>
            <person name="Lindsey A.R."/>
        </authorList>
    </citation>
    <scope>NUCLEOTIDE SEQUENCE [LARGE SCALE GENOMIC DNA]</scope>
    <source>
        <strain evidence="1 2">KSX58</strain>
    </source>
</reference>
<gene>
    <name evidence="1" type="ORF">TKK_017628</name>
</gene>
<evidence type="ECO:0000313" key="1">
    <source>
        <dbReference type="EMBL" id="KAL3387051.1"/>
    </source>
</evidence>
<name>A0ABD2W2F9_9HYME</name>
<accession>A0ABD2W2F9</accession>
<dbReference type="EMBL" id="JBJJXI010000141">
    <property type="protein sequence ID" value="KAL3387051.1"/>
    <property type="molecule type" value="Genomic_DNA"/>
</dbReference>
<evidence type="ECO:0000313" key="2">
    <source>
        <dbReference type="Proteomes" id="UP001627154"/>
    </source>
</evidence>
<comment type="caution">
    <text evidence="1">The sequence shown here is derived from an EMBL/GenBank/DDBJ whole genome shotgun (WGS) entry which is preliminary data.</text>
</comment>
<dbReference type="AlphaFoldDB" id="A0ABD2W2F9"/>